<protein>
    <submittedName>
        <fullName evidence="5">DUF5737 domain-containing protein</fullName>
    </submittedName>
</protein>
<evidence type="ECO:0000313" key="4">
    <source>
        <dbReference type="Proteomes" id="UP000278807"/>
    </source>
</evidence>
<feature type="compositionally biased region" description="Polar residues" evidence="1">
    <location>
        <begin position="163"/>
        <end position="178"/>
    </location>
</feature>
<gene>
    <name evidence="3" type="ORF">HNAJ_LOCUS7947</name>
</gene>
<dbReference type="InterPro" id="IPR043798">
    <property type="entry name" value="DUF5737"/>
</dbReference>
<proteinExistence type="predicted"/>
<feature type="domain" description="DUF5737" evidence="2">
    <location>
        <begin position="28"/>
        <end position="126"/>
    </location>
</feature>
<dbReference type="OrthoDB" id="6262861at2759"/>
<dbReference type="AlphaFoldDB" id="A0A0R3TL55"/>
<reference evidence="3 4" key="2">
    <citation type="submission" date="2018-11" db="EMBL/GenBank/DDBJ databases">
        <authorList>
            <consortium name="Pathogen Informatics"/>
        </authorList>
    </citation>
    <scope>NUCLEOTIDE SEQUENCE [LARGE SCALE GENOMIC DNA]</scope>
</reference>
<dbReference type="EMBL" id="UZAE01012157">
    <property type="protein sequence ID" value="VDO03807.1"/>
    <property type="molecule type" value="Genomic_DNA"/>
</dbReference>
<name>A0A0R3TL55_RODNA</name>
<evidence type="ECO:0000313" key="5">
    <source>
        <dbReference type="WBParaSite" id="HNAJ_0000795101-mRNA-1"/>
    </source>
</evidence>
<organism evidence="5">
    <name type="scientific">Rodentolepis nana</name>
    <name type="common">Dwarf tapeworm</name>
    <name type="synonym">Hymenolepis nana</name>
    <dbReference type="NCBI Taxonomy" id="102285"/>
    <lineage>
        <taxon>Eukaryota</taxon>
        <taxon>Metazoa</taxon>
        <taxon>Spiralia</taxon>
        <taxon>Lophotrochozoa</taxon>
        <taxon>Platyhelminthes</taxon>
        <taxon>Cestoda</taxon>
        <taxon>Eucestoda</taxon>
        <taxon>Cyclophyllidea</taxon>
        <taxon>Hymenolepididae</taxon>
        <taxon>Rodentolepis</taxon>
    </lineage>
</organism>
<dbReference type="Pfam" id="PF19008">
    <property type="entry name" value="DUF5737"/>
    <property type="match status" value="1"/>
</dbReference>
<reference evidence="5" key="1">
    <citation type="submission" date="2017-02" db="UniProtKB">
        <authorList>
            <consortium name="WormBaseParasite"/>
        </authorList>
    </citation>
    <scope>IDENTIFICATION</scope>
</reference>
<accession>A0A0R3TL55</accession>
<dbReference type="WBParaSite" id="HNAJ_0000795101-mRNA-1">
    <property type="protein sequence ID" value="HNAJ_0000795101-mRNA-1"/>
    <property type="gene ID" value="HNAJ_0000795101"/>
</dbReference>
<feature type="compositionally biased region" description="Basic residues" evidence="1">
    <location>
        <begin position="149"/>
        <end position="159"/>
    </location>
</feature>
<evidence type="ECO:0000259" key="2">
    <source>
        <dbReference type="Pfam" id="PF19008"/>
    </source>
</evidence>
<evidence type="ECO:0000313" key="3">
    <source>
        <dbReference type="EMBL" id="VDO03807.1"/>
    </source>
</evidence>
<keyword evidence="4" id="KW-1185">Reference proteome</keyword>
<feature type="region of interest" description="Disordered" evidence="1">
    <location>
        <begin position="134"/>
        <end position="210"/>
    </location>
</feature>
<dbReference type="Proteomes" id="UP000278807">
    <property type="component" value="Unassembled WGS sequence"/>
</dbReference>
<feature type="compositionally biased region" description="Basic residues" evidence="1">
    <location>
        <begin position="198"/>
        <end position="210"/>
    </location>
</feature>
<sequence length="210" mass="24547">MCAAPIRFEEIAYNYGFIPAEPEKSRSYCLVYRLFKECLEEDPRVVLVKGNEDVIQIKDIRGSLGDREKFIVYSQDIIDYYPFNLGSKGVGFLIEAKKRSKTGYWFIVFRREGQLAAFCSFLYWLINGKIVRSGRSLSPHRQPPDRKSTPPRRRQRKPRQVSWPRSQRYSIYIDQSNSGYGGDEGRLGSKLTPSHPFARSKSRSKDRYRR</sequence>
<evidence type="ECO:0000256" key="1">
    <source>
        <dbReference type="SAM" id="MobiDB-lite"/>
    </source>
</evidence>